<sequence length="452" mass="50375">MIDTASLRFRDPALFLVGWRDSILRVLQSRWSLLLGGLLVATAAMAREYDAVSWLHQPSDLLGPFAASLVFCGILFVVVSSCLGMAGRRSASWWVDLRMFLSGYWMTAPLAWLYAIPIETMTDELTALKFNLTLLSIVSIWRVLLFSRVVSVQFGVRFWQALAWIVTPCMVIAFVAVLSKTLSMVSLMGGVRLTETQQTLLDYQEFVGGLCFYGFLPSLLIAIVGVTLAKRKPEAWQQVGFDAAPVQRLVWVWPGIACVVLCTAAIGFQPNLYQAAEVDQLLRAGKIDAAIQQMQRLGAKAFPMVWDPPPKYPERGDGLPEISAIAKALQNESAEPWIVDRLLVQADEIALRQSNWYQGSANLSYIRRHMNYLGVGVLEEMLATLREVQKLDPGDADTRQHRAELIEAIEMAHEMAVYNEEEVVEFPSDDQVSPDRSGDALEPSEATTEVAR</sequence>
<evidence type="ECO:0000256" key="2">
    <source>
        <dbReference type="SAM" id="Phobius"/>
    </source>
</evidence>
<feature type="transmembrane region" description="Helical" evidence="2">
    <location>
        <begin position="128"/>
        <end position="146"/>
    </location>
</feature>
<keyword evidence="2" id="KW-1133">Transmembrane helix</keyword>
<protein>
    <recommendedName>
        <fullName evidence="5">DUF4129 domain-containing protein</fullName>
    </recommendedName>
</protein>
<feature type="transmembrane region" description="Helical" evidence="2">
    <location>
        <begin position="158"/>
        <end position="178"/>
    </location>
</feature>
<feature type="region of interest" description="Disordered" evidence="1">
    <location>
        <begin position="424"/>
        <end position="452"/>
    </location>
</feature>
<gene>
    <name evidence="3" type="ORF">LOC71_19110</name>
</gene>
<comment type="caution">
    <text evidence="3">The sequence shown here is derived from an EMBL/GenBank/DDBJ whole genome shotgun (WGS) entry which is preliminary data.</text>
</comment>
<dbReference type="RefSeq" id="WP_230275998.1">
    <property type="nucleotide sequence ID" value="NZ_JAJKFW010000051.1"/>
</dbReference>
<evidence type="ECO:0000256" key="1">
    <source>
        <dbReference type="SAM" id="MobiDB-lite"/>
    </source>
</evidence>
<proteinExistence type="predicted"/>
<feature type="transmembrane region" description="Helical" evidence="2">
    <location>
        <begin position="31"/>
        <end position="49"/>
    </location>
</feature>
<evidence type="ECO:0008006" key="5">
    <source>
        <dbReference type="Google" id="ProtNLM"/>
    </source>
</evidence>
<dbReference type="Proteomes" id="UP001430306">
    <property type="component" value="Unassembled WGS sequence"/>
</dbReference>
<feature type="transmembrane region" description="Helical" evidence="2">
    <location>
        <begin position="249"/>
        <end position="268"/>
    </location>
</feature>
<reference evidence="3" key="1">
    <citation type="submission" date="2021-11" db="EMBL/GenBank/DDBJ databases">
        <title>Genome sequence.</title>
        <authorList>
            <person name="Sun Q."/>
        </authorList>
    </citation>
    <scope>NUCLEOTIDE SEQUENCE</scope>
    <source>
        <strain evidence="3">JC740</strain>
    </source>
</reference>
<feature type="transmembrane region" description="Helical" evidence="2">
    <location>
        <begin position="206"/>
        <end position="228"/>
    </location>
</feature>
<evidence type="ECO:0000313" key="4">
    <source>
        <dbReference type="Proteomes" id="UP001430306"/>
    </source>
</evidence>
<feature type="transmembrane region" description="Helical" evidence="2">
    <location>
        <begin position="97"/>
        <end position="116"/>
    </location>
</feature>
<keyword evidence="4" id="KW-1185">Reference proteome</keyword>
<organism evidence="3 4">
    <name type="scientific">Rhodopirellula halodulae</name>
    <dbReference type="NCBI Taxonomy" id="2894198"/>
    <lineage>
        <taxon>Bacteria</taxon>
        <taxon>Pseudomonadati</taxon>
        <taxon>Planctomycetota</taxon>
        <taxon>Planctomycetia</taxon>
        <taxon>Pirellulales</taxon>
        <taxon>Pirellulaceae</taxon>
        <taxon>Rhodopirellula</taxon>
    </lineage>
</organism>
<evidence type="ECO:0000313" key="3">
    <source>
        <dbReference type="EMBL" id="MCC9644387.1"/>
    </source>
</evidence>
<keyword evidence="2" id="KW-0812">Transmembrane</keyword>
<name>A0ABS8NLH5_9BACT</name>
<accession>A0ABS8NLH5</accession>
<feature type="transmembrane region" description="Helical" evidence="2">
    <location>
        <begin position="61"/>
        <end position="85"/>
    </location>
</feature>
<dbReference type="EMBL" id="JAJKFW010000051">
    <property type="protein sequence ID" value="MCC9644387.1"/>
    <property type="molecule type" value="Genomic_DNA"/>
</dbReference>
<keyword evidence="2" id="KW-0472">Membrane</keyword>